<keyword evidence="6" id="KW-1185">Reference proteome</keyword>
<dbReference type="InterPro" id="IPR036465">
    <property type="entry name" value="vWFA_dom_sf"/>
</dbReference>
<proteinExistence type="inferred from homology"/>
<evidence type="ECO:0000313" key="5">
    <source>
        <dbReference type="EMBL" id="ORY75914.1"/>
    </source>
</evidence>
<dbReference type="Proteomes" id="UP000193920">
    <property type="component" value="Unassembled WGS sequence"/>
</dbReference>
<comment type="similarity">
    <text evidence="1">Belongs to the copine family.</text>
</comment>
<dbReference type="Pfam" id="PF00168">
    <property type="entry name" value="C2"/>
    <property type="match status" value="2"/>
</dbReference>
<dbReference type="InterPro" id="IPR010734">
    <property type="entry name" value="Copine_C"/>
</dbReference>
<dbReference type="InterPro" id="IPR035892">
    <property type="entry name" value="C2_domain_sf"/>
</dbReference>
<feature type="domain" description="C2" evidence="3">
    <location>
        <begin position="176"/>
        <end position="302"/>
    </location>
</feature>
<dbReference type="InterPro" id="IPR002035">
    <property type="entry name" value="VWF_A"/>
</dbReference>
<dbReference type="CDD" id="cd04047">
    <property type="entry name" value="C2B_Copine"/>
    <property type="match status" value="1"/>
</dbReference>
<dbReference type="PROSITE" id="PS50234">
    <property type="entry name" value="VWFA"/>
    <property type="match status" value="1"/>
</dbReference>
<keyword evidence="2" id="KW-0677">Repeat</keyword>
<evidence type="ECO:0000313" key="6">
    <source>
        <dbReference type="Proteomes" id="UP000193920"/>
    </source>
</evidence>
<reference evidence="5 6" key="1">
    <citation type="submission" date="2016-08" db="EMBL/GenBank/DDBJ databases">
        <title>A Parts List for Fungal Cellulosomes Revealed by Comparative Genomics.</title>
        <authorList>
            <consortium name="DOE Joint Genome Institute"/>
            <person name="Haitjema C.H."/>
            <person name="Gilmore S.P."/>
            <person name="Henske J.K."/>
            <person name="Solomon K.V."/>
            <person name="De Groot R."/>
            <person name="Kuo A."/>
            <person name="Mondo S.J."/>
            <person name="Salamov A.A."/>
            <person name="Labutti K."/>
            <person name="Zhao Z."/>
            <person name="Chiniquy J."/>
            <person name="Barry K."/>
            <person name="Brewer H.M."/>
            <person name="Purvine S.O."/>
            <person name="Wright A.T."/>
            <person name="Boxma B."/>
            <person name="Van Alen T."/>
            <person name="Hackstein J.H."/>
            <person name="Baker S.E."/>
            <person name="Grigoriev I.V."/>
            <person name="O'Malley M.A."/>
        </authorList>
    </citation>
    <scope>NUCLEOTIDE SEQUENCE [LARGE SCALE GENOMIC DNA]</scope>
    <source>
        <strain evidence="5 6">G1</strain>
    </source>
</reference>
<feature type="domain" description="VWFA" evidence="4">
    <location>
        <begin position="332"/>
        <end position="554"/>
    </location>
</feature>
<dbReference type="SMART" id="SM00327">
    <property type="entry name" value="VWA"/>
    <property type="match status" value="1"/>
</dbReference>
<dbReference type="InterPro" id="IPR000008">
    <property type="entry name" value="C2_dom"/>
</dbReference>
<accession>A0A1Y2EXE3</accession>
<comment type="caution">
    <text evidence="5">The sequence shown here is derived from an EMBL/GenBank/DDBJ whole genome shotgun (WGS) entry which is preliminary data.</text>
</comment>
<dbReference type="Pfam" id="PF07002">
    <property type="entry name" value="Copine"/>
    <property type="match status" value="1"/>
</dbReference>
<dbReference type="InterPro" id="IPR037768">
    <property type="entry name" value="C2B_Copine"/>
</dbReference>
<dbReference type="PANTHER" id="PTHR10857:SF106">
    <property type="entry name" value="C2 DOMAIN-CONTAINING PROTEIN"/>
    <property type="match status" value="1"/>
</dbReference>
<sequence>MDRVNIYSDTVNIVTEKDQVVFNYDYSKVDNQNKDINAISKIEIRLSCNNLPNLDKTSKSDPRVIVFYQDKRFEDKKTVINWIRIGSTETVDDNLNPEFTKSFIFDYYFEYLQNLRFVVLDMDDEAIDLEDNDYIGYIDLSISDLLSESKSKKCTFKLNSEVPEGMGFKKNMIVGFNATITLSLEILKDNNYYALMNISGKNLDKKDVFGKSDPYFIIYKKTPNDSWAKVYQSIVIKNTLNPDWTGIDISLLQLNSGDDKKLLKIEVWDWDRDSEPDYIEFELINDKKKEKNENDKKSKKNYTNSGSLVFNRILIKEDQSFSSFTLGGTEIDVDFAIDFTNSNGEPDHVTSLHYINPKFDPMDFYSMNDYQKAISAIGYVLEPYDTNKMMGAYGYGGCFNKSTKPSFDYPLNDNPEHPKVLGTRGVLDTYTEALKKVALYGPTNFKPMIEKIRTESRANVSSASVNGHRTLLKYNILVFLTDGTITDMEETIHEIELASRYPMSIIIIGVGRANFDLMKKLDSDDKTVDYRDIVQFVPFNKFIDNPFKIASETLAEVPFQLLSYARKNDVYPPFAVRTVEKEEPKK</sequence>
<gene>
    <name evidence="5" type="ORF">LY90DRAFT_698937</name>
</gene>
<evidence type="ECO:0000256" key="1">
    <source>
        <dbReference type="ARBA" id="ARBA00009048"/>
    </source>
</evidence>
<dbReference type="AlphaFoldDB" id="A0A1Y2EXE3"/>
<dbReference type="OrthoDB" id="5855668at2759"/>
<dbReference type="EMBL" id="MCOG01000024">
    <property type="protein sequence ID" value="ORY75914.1"/>
    <property type="molecule type" value="Genomic_DNA"/>
</dbReference>
<dbReference type="GO" id="GO:0071277">
    <property type="term" value="P:cellular response to calcium ion"/>
    <property type="evidence" value="ECO:0007669"/>
    <property type="project" value="TreeGrafter"/>
</dbReference>
<dbReference type="GO" id="GO:0005886">
    <property type="term" value="C:plasma membrane"/>
    <property type="evidence" value="ECO:0007669"/>
    <property type="project" value="TreeGrafter"/>
</dbReference>
<name>A0A1Y2EXE3_9FUNG</name>
<dbReference type="SUPFAM" id="SSF49562">
    <property type="entry name" value="C2 domain (Calcium/lipid-binding domain, CaLB)"/>
    <property type="match status" value="2"/>
</dbReference>
<dbReference type="CDD" id="cd04048">
    <property type="entry name" value="C2A_Copine"/>
    <property type="match status" value="1"/>
</dbReference>
<dbReference type="InterPro" id="IPR045052">
    <property type="entry name" value="Copine"/>
</dbReference>
<dbReference type="PROSITE" id="PS50004">
    <property type="entry name" value="C2"/>
    <property type="match status" value="2"/>
</dbReference>
<evidence type="ECO:0000259" key="4">
    <source>
        <dbReference type="PROSITE" id="PS50234"/>
    </source>
</evidence>
<organism evidence="5 6">
    <name type="scientific">Neocallimastix californiae</name>
    <dbReference type="NCBI Taxonomy" id="1754190"/>
    <lineage>
        <taxon>Eukaryota</taxon>
        <taxon>Fungi</taxon>
        <taxon>Fungi incertae sedis</taxon>
        <taxon>Chytridiomycota</taxon>
        <taxon>Chytridiomycota incertae sedis</taxon>
        <taxon>Neocallimastigomycetes</taxon>
        <taxon>Neocallimastigales</taxon>
        <taxon>Neocallimastigaceae</taxon>
        <taxon>Neocallimastix</taxon>
    </lineage>
</organism>
<dbReference type="Gene3D" id="3.40.50.410">
    <property type="entry name" value="von Willebrand factor, type A domain"/>
    <property type="match status" value="1"/>
</dbReference>
<evidence type="ECO:0000259" key="3">
    <source>
        <dbReference type="PROSITE" id="PS50004"/>
    </source>
</evidence>
<evidence type="ECO:0000256" key="2">
    <source>
        <dbReference type="ARBA" id="ARBA00022737"/>
    </source>
</evidence>
<feature type="domain" description="C2" evidence="3">
    <location>
        <begin position="16"/>
        <end position="155"/>
    </location>
</feature>
<dbReference type="Gene3D" id="2.60.40.150">
    <property type="entry name" value="C2 domain"/>
    <property type="match status" value="2"/>
</dbReference>
<dbReference type="STRING" id="1754190.A0A1Y2EXE3"/>
<dbReference type="GO" id="GO:0005544">
    <property type="term" value="F:calcium-dependent phospholipid binding"/>
    <property type="evidence" value="ECO:0007669"/>
    <property type="project" value="InterPro"/>
</dbReference>
<protein>
    <submittedName>
        <fullName evidence="5">Copine-domain-containing protein</fullName>
    </submittedName>
</protein>
<dbReference type="SMART" id="SM00239">
    <property type="entry name" value="C2"/>
    <property type="match status" value="2"/>
</dbReference>
<dbReference type="PANTHER" id="PTHR10857">
    <property type="entry name" value="COPINE"/>
    <property type="match status" value="1"/>
</dbReference>
<dbReference type="SUPFAM" id="SSF53300">
    <property type="entry name" value="vWA-like"/>
    <property type="match status" value="1"/>
</dbReference>